<dbReference type="AlphaFoldDB" id="A0AAU7AXX3"/>
<protein>
    <submittedName>
        <fullName evidence="1">Uncharacterized protein</fullName>
    </submittedName>
</protein>
<proteinExistence type="predicted"/>
<organism evidence="1">
    <name type="scientific">Paraconexibacter sp. AEG42_29</name>
    <dbReference type="NCBI Taxonomy" id="2997339"/>
    <lineage>
        <taxon>Bacteria</taxon>
        <taxon>Bacillati</taxon>
        <taxon>Actinomycetota</taxon>
        <taxon>Thermoleophilia</taxon>
        <taxon>Solirubrobacterales</taxon>
        <taxon>Paraconexibacteraceae</taxon>
        <taxon>Paraconexibacter</taxon>
    </lineage>
</organism>
<name>A0AAU7AXX3_9ACTN</name>
<accession>A0AAU7AXX3</accession>
<reference evidence="1" key="1">
    <citation type="submission" date="2022-12" db="EMBL/GenBank/DDBJ databases">
        <title>Paraconexibacter alkalitolerans sp. nov. and Baekduia alba sp. nov., isolated from soil and emended description of the genera Paraconexibacter (Chun et al., 2020) and Baekduia (An et al., 2020).</title>
        <authorList>
            <person name="Vieira S."/>
            <person name="Huber K.J."/>
            <person name="Geppert A."/>
            <person name="Wolf J."/>
            <person name="Neumann-Schaal M."/>
            <person name="Muesken M."/>
            <person name="Overmann J."/>
        </authorList>
    </citation>
    <scope>NUCLEOTIDE SEQUENCE</scope>
    <source>
        <strain evidence="1">AEG42_29</strain>
    </source>
</reference>
<evidence type="ECO:0000313" key="1">
    <source>
        <dbReference type="EMBL" id="XAY06274.1"/>
    </source>
</evidence>
<dbReference type="EMBL" id="CP114014">
    <property type="protein sequence ID" value="XAY06274.1"/>
    <property type="molecule type" value="Genomic_DNA"/>
</dbReference>
<dbReference type="RefSeq" id="WP_354697511.1">
    <property type="nucleotide sequence ID" value="NZ_CP114014.1"/>
</dbReference>
<sequence length="70" mass="7255">MDAPLVSCQDCSRTWHSRTMADGLRTIGHCPRCSGTLAWAEDAGDAAVVATPAGAAADVAPHLVLGLPRR</sequence>
<dbReference type="KEGG" id="parq:DSM112329_03142"/>
<gene>
    <name evidence="1" type="ORF">DSM112329_03142</name>
</gene>